<proteinExistence type="predicted"/>
<dbReference type="CTD" id="36342898"/>
<dbReference type="Proteomes" id="UP000019149">
    <property type="component" value="Unassembled WGS sequence"/>
</dbReference>
<keyword evidence="1" id="KW-0472">Membrane</keyword>
<keyword evidence="1" id="KW-0812">Transmembrane</keyword>
<feature type="transmembrane region" description="Helical" evidence="1">
    <location>
        <begin position="12"/>
        <end position="31"/>
    </location>
</feature>
<sequence>MLLMIALPTSELLFVVGGFLRVVVVAFGIGANDAANSLGTSVGSRDTLLRCLYFGHYLCARRIRSSRRTCLQYSQQREVSLRYIGGNGKRARS</sequence>
<evidence type="ECO:0000313" key="2">
    <source>
        <dbReference type="EMBL" id="EUB57991.1"/>
    </source>
</evidence>
<keyword evidence="1" id="KW-1133">Transmembrane helix</keyword>
<dbReference type="AlphaFoldDB" id="W6UBR3"/>
<dbReference type="RefSeq" id="XP_024349187.1">
    <property type="nucleotide sequence ID" value="XM_024496432.1"/>
</dbReference>
<protein>
    <submittedName>
        <fullName evidence="2">Uncharacterized protein</fullName>
    </submittedName>
</protein>
<name>W6UBR3_ECHGR</name>
<keyword evidence="3" id="KW-1185">Reference proteome</keyword>
<accession>W6UBR3</accession>
<evidence type="ECO:0000313" key="3">
    <source>
        <dbReference type="Proteomes" id="UP000019149"/>
    </source>
</evidence>
<gene>
    <name evidence="2" type="ORF">EGR_07183</name>
</gene>
<dbReference type="KEGG" id="egl:EGR_07183"/>
<evidence type="ECO:0000256" key="1">
    <source>
        <dbReference type="SAM" id="Phobius"/>
    </source>
</evidence>
<comment type="caution">
    <text evidence="2">The sequence shown here is derived from an EMBL/GenBank/DDBJ whole genome shotgun (WGS) entry which is preliminary data.</text>
</comment>
<dbReference type="GeneID" id="36342898"/>
<dbReference type="EMBL" id="APAU02000071">
    <property type="protein sequence ID" value="EUB57991.1"/>
    <property type="molecule type" value="Genomic_DNA"/>
</dbReference>
<organism evidence="2 3">
    <name type="scientific">Echinococcus granulosus</name>
    <name type="common">Hydatid tapeworm</name>
    <dbReference type="NCBI Taxonomy" id="6210"/>
    <lineage>
        <taxon>Eukaryota</taxon>
        <taxon>Metazoa</taxon>
        <taxon>Spiralia</taxon>
        <taxon>Lophotrochozoa</taxon>
        <taxon>Platyhelminthes</taxon>
        <taxon>Cestoda</taxon>
        <taxon>Eucestoda</taxon>
        <taxon>Cyclophyllidea</taxon>
        <taxon>Taeniidae</taxon>
        <taxon>Echinococcus</taxon>
        <taxon>Echinococcus granulosus group</taxon>
    </lineage>
</organism>
<reference evidence="2 3" key="1">
    <citation type="journal article" date="2013" name="Nat. Genet.">
        <title>The genome of the hydatid tapeworm Echinococcus granulosus.</title>
        <authorList>
            <person name="Zheng H."/>
            <person name="Zhang W."/>
            <person name="Zhang L."/>
            <person name="Zhang Z."/>
            <person name="Li J."/>
            <person name="Lu G."/>
            <person name="Zhu Y."/>
            <person name="Wang Y."/>
            <person name="Huang Y."/>
            <person name="Liu J."/>
            <person name="Kang H."/>
            <person name="Chen J."/>
            <person name="Wang L."/>
            <person name="Chen A."/>
            <person name="Yu S."/>
            <person name="Gao Z."/>
            <person name="Jin L."/>
            <person name="Gu W."/>
            <person name="Wang Z."/>
            <person name="Zhao L."/>
            <person name="Shi B."/>
            <person name="Wen H."/>
            <person name="Lin R."/>
            <person name="Jones M.K."/>
            <person name="Brejova B."/>
            <person name="Vinar T."/>
            <person name="Zhao G."/>
            <person name="McManus D.P."/>
            <person name="Chen Z."/>
            <person name="Zhou Y."/>
            <person name="Wang S."/>
        </authorList>
    </citation>
    <scope>NUCLEOTIDE SEQUENCE [LARGE SCALE GENOMIC DNA]</scope>
</reference>